<dbReference type="GO" id="GO:0008173">
    <property type="term" value="F:RNA methyltransferase activity"/>
    <property type="evidence" value="ECO:0007669"/>
    <property type="project" value="InterPro"/>
</dbReference>
<dbReference type="Proteomes" id="UP000236745">
    <property type="component" value="Unassembled WGS sequence"/>
</dbReference>
<evidence type="ECO:0000256" key="1">
    <source>
        <dbReference type="ARBA" id="ARBA00007228"/>
    </source>
</evidence>
<dbReference type="InterPro" id="IPR004384">
    <property type="entry name" value="RNA_MeTrfase_TrmJ/LasT"/>
</dbReference>
<reference evidence="6 7" key="1">
    <citation type="submission" date="2016-10" db="EMBL/GenBank/DDBJ databases">
        <authorList>
            <person name="de Groot N.N."/>
        </authorList>
    </citation>
    <scope>NUCLEOTIDE SEQUENCE [LARGE SCALE GENOMIC DNA]</scope>
    <source>
        <strain evidence="6 7">DSM 22012</strain>
    </source>
</reference>
<evidence type="ECO:0000313" key="7">
    <source>
        <dbReference type="Proteomes" id="UP000236745"/>
    </source>
</evidence>
<dbReference type="InterPro" id="IPR001537">
    <property type="entry name" value="SpoU_MeTrfase"/>
</dbReference>
<dbReference type="CDD" id="cd18098">
    <property type="entry name" value="SpoU-like"/>
    <property type="match status" value="1"/>
</dbReference>
<proteinExistence type="inferred from homology"/>
<name>A0A1H6C3U0_9GAMM</name>
<gene>
    <name evidence="6" type="ORF">SAMN05444390_103123</name>
</gene>
<keyword evidence="4" id="KW-0949">S-adenosyl-L-methionine</keyword>
<dbReference type="Pfam" id="PF00588">
    <property type="entry name" value="SpoU_methylase"/>
    <property type="match status" value="1"/>
</dbReference>
<dbReference type="Gene3D" id="3.40.1280.10">
    <property type="match status" value="1"/>
</dbReference>
<dbReference type="GO" id="GO:0002128">
    <property type="term" value="P:tRNA nucleoside ribose methylation"/>
    <property type="evidence" value="ECO:0007669"/>
    <property type="project" value="TreeGrafter"/>
</dbReference>
<organism evidence="6 7">
    <name type="scientific">Marinobacterium lutimaris</name>
    <dbReference type="NCBI Taxonomy" id="568106"/>
    <lineage>
        <taxon>Bacteria</taxon>
        <taxon>Pseudomonadati</taxon>
        <taxon>Pseudomonadota</taxon>
        <taxon>Gammaproteobacteria</taxon>
        <taxon>Oceanospirillales</taxon>
        <taxon>Oceanospirillaceae</taxon>
        <taxon>Marinobacterium</taxon>
    </lineage>
</organism>
<dbReference type="SUPFAM" id="SSF75217">
    <property type="entry name" value="alpha/beta knot"/>
    <property type="match status" value="1"/>
</dbReference>
<protein>
    <submittedName>
        <fullName evidence="6">tRNA(Leu) C34 or U34 (Ribose-2'-O)-methylase TrmL, contains SPOUT domain</fullName>
    </submittedName>
</protein>
<dbReference type="AlphaFoldDB" id="A0A1H6C3U0"/>
<dbReference type="RefSeq" id="WP_104003980.1">
    <property type="nucleotide sequence ID" value="NZ_FNVQ01000003.1"/>
</dbReference>
<evidence type="ECO:0000256" key="2">
    <source>
        <dbReference type="ARBA" id="ARBA00022603"/>
    </source>
</evidence>
<keyword evidence="7" id="KW-1185">Reference proteome</keyword>
<dbReference type="OrthoDB" id="4578643at2"/>
<dbReference type="InterPro" id="IPR029028">
    <property type="entry name" value="Alpha/beta_knot_MTases"/>
</dbReference>
<sequence length="170" mass="18293">MSKQGSVVIGLFNPKSPSNVGAVLRAAGCYQADEVRYVGERFARASRYSTDTKNVGNSIPLLQVDDLAQGLAEDMSIICVELAEGAIPLPAFSHPENAIYVFGPEDGSIPQTVVDRASHVVYVPTIGCMNLAATVNVVMYDRLAKSDLPIDDAERIKASRDVNNRLVVRA</sequence>
<dbReference type="PANTHER" id="PTHR42786">
    <property type="entry name" value="TRNA/RRNA METHYLTRANSFERASE"/>
    <property type="match status" value="1"/>
</dbReference>
<evidence type="ECO:0000256" key="4">
    <source>
        <dbReference type="ARBA" id="ARBA00022691"/>
    </source>
</evidence>
<evidence type="ECO:0000256" key="3">
    <source>
        <dbReference type="ARBA" id="ARBA00022679"/>
    </source>
</evidence>
<dbReference type="EMBL" id="FNVQ01000003">
    <property type="protein sequence ID" value="SEG67295.1"/>
    <property type="molecule type" value="Genomic_DNA"/>
</dbReference>
<feature type="domain" description="tRNA/rRNA methyltransferase SpoU type" evidence="5">
    <location>
        <begin position="7"/>
        <end position="140"/>
    </location>
</feature>
<evidence type="ECO:0000313" key="6">
    <source>
        <dbReference type="EMBL" id="SEG67295.1"/>
    </source>
</evidence>
<evidence type="ECO:0000259" key="5">
    <source>
        <dbReference type="Pfam" id="PF00588"/>
    </source>
</evidence>
<dbReference type="InterPro" id="IPR029026">
    <property type="entry name" value="tRNA_m1G_MTases_N"/>
</dbReference>
<dbReference type="GO" id="GO:0005829">
    <property type="term" value="C:cytosol"/>
    <property type="evidence" value="ECO:0007669"/>
    <property type="project" value="TreeGrafter"/>
</dbReference>
<comment type="similarity">
    <text evidence="1">Belongs to the class IV-like SAM-binding methyltransferase superfamily. RNA methyltransferase TrmH family.</text>
</comment>
<accession>A0A1H6C3U0</accession>
<keyword evidence="3" id="KW-0808">Transferase</keyword>
<dbReference type="PANTHER" id="PTHR42786:SF6">
    <property type="entry name" value="TRNA_RRNA METHYLTRANSFERASE SPOU TYPE DOMAIN-CONTAINING PROTEIN"/>
    <property type="match status" value="1"/>
</dbReference>
<dbReference type="GO" id="GO:0003723">
    <property type="term" value="F:RNA binding"/>
    <property type="evidence" value="ECO:0007669"/>
    <property type="project" value="InterPro"/>
</dbReference>
<keyword evidence="2 6" id="KW-0489">Methyltransferase</keyword>